<evidence type="ECO:0000256" key="6">
    <source>
        <dbReference type="ARBA" id="ARBA00022989"/>
    </source>
</evidence>
<accession>A0ABD0XZY4</accession>
<evidence type="ECO:0000256" key="10">
    <source>
        <dbReference type="RuleBase" id="RU361115"/>
    </source>
</evidence>
<dbReference type="GO" id="GO:0016020">
    <property type="term" value="C:membrane"/>
    <property type="evidence" value="ECO:0007669"/>
    <property type="project" value="UniProtKB-SubCell"/>
</dbReference>
<keyword evidence="5 10" id="KW-0276">Fatty acid metabolism</keyword>
<comment type="similarity">
    <text evidence="10">Belongs to the ELO family.</text>
</comment>
<keyword evidence="12" id="KW-1185">Reference proteome</keyword>
<comment type="subcellular location">
    <subcellularLocation>
        <location evidence="1">Membrane</location>
        <topology evidence="1">Multi-pass membrane protein</topology>
    </subcellularLocation>
</comment>
<dbReference type="PANTHER" id="PTHR11157:SF21">
    <property type="entry name" value="ELONGATION OF VERY LONG CHAIN FATTY ACIDS PROTEIN"/>
    <property type="match status" value="1"/>
</dbReference>
<dbReference type="PANTHER" id="PTHR11157">
    <property type="entry name" value="FATTY ACID ACYL TRANSFERASE-RELATED"/>
    <property type="match status" value="1"/>
</dbReference>
<evidence type="ECO:0000256" key="7">
    <source>
        <dbReference type="ARBA" id="ARBA00023098"/>
    </source>
</evidence>
<dbReference type="InterPro" id="IPR002076">
    <property type="entry name" value="ELO_fam"/>
</dbReference>
<feature type="transmembrane region" description="Helical" evidence="10">
    <location>
        <begin position="6"/>
        <end position="23"/>
    </location>
</feature>
<dbReference type="Proteomes" id="UP001558652">
    <property type="component" value="Unassembled WGS sequence"/>
</dbReference>
<dbReference type="GO" id="GO:0006633">
    <property type="term" value="P:fatty acid biosynthetic process"/>
    <property type="evidence" value="ECO:0007669"/>
    <property type="project" value="UniProtKB-KW"/>
</dbReference>
<organism evidence="11 12">
    <name type="scientific">Ranatra chinensis</name>
    <dbReference type="NCBI Taxonomy" id="642074"/>
    <lineage>
        <taxon>Eukaryota</taxon>
        <taxon>Metazoa</taxon>
        <taxon>Ecdysozoa</taxon>
        <taxon>Arthropoda</taxon>
        <taxon>Hexapoda</taxon>
        <taxon>Insecta</taxon>
        <taxon>Pterygota</taxon>
        <taxon>Neoptera</taxon>
        <taxon>Paraneoptera</taxon>
        <taxon>Hemiptera</taxon>
        <taxon>Heteroptera</taxon>
        <taxon>Panheteroptera</taxon>
        <taxon>Nepomorpha</taxon>
        <taxon>Nepidae</taxon>
        <taxon>Ranatrinae</taxon>
        <taxon>Ranatra</taxon>
    </lineage>
</organism>
<gene>
    <name evidence="11" type="ORF">AAG570_004959</name>
</gene>
<protein>
    <recommendedName>
        <fullName evidence="10">Elongation of very long chain fatty acids protein</fullName>
        <ecNumber evidence="10">2.3.1.199</ecNumber>
    </recommendedName>
    <alternativeName>
        <fullName evidence="10">Very-long-chain 3-oxoacyl-CoA synthase</fullName>
    </alternativeName>
</protein>
<evidence type="ECO:0000313" key="12">
    <source>
        <dbReference type="Proteomes" id="UP001558652"/>
    </source>
</evidence>
<evidence type="ECO:0000256" key="2">
    <source>
        <dbReference type="ARBA" id="ARBA00022516"/>
    </source>
</evidence>
<keyword evidence="6 10" id="KW-1133">Transmembrane helix</keyword>
<feature type="transmembrane region" description="Helical" evidence="10">
    <location>
        <begin position="120"/>
        <end position="140"/>
    </location>
</feature>
<comment type="catalytic activity">
    <reaction evidence="10">
        <text>a very-long-chain acyl-CoA + malonyl-CoA + H(+) = a very-long-chain 3-oxoacyl-CoA + CO2 + CoA</text>
        <dbReference type="Rhea" id="RHEA:32727"/>
        <dbReference type="ChEBI" id="CHEBI:15378"/>
        <dbReference type="ChEBI" id="CHEBI:16526"/>
        <dbReference type="ChEBI" id="CHEBI:57287"/>
        <dbReference type="ChEBI" id="CHEBI:57384"/>
        <dbReference type="ChEBI" id="CHEBI:90725"/>
        <dbReference type="ChEBI" id="CHEBI:90736"/>
        <dbReference type="EC" id="2.3.1.199"/>
    </reaction>
</comment>
<keyword evidence="8 10" id="KW-0472">Membrane</keyword>
<dbReference type="AlphaFoldDB" id="A0ABD0XZY4"/>
<feature type="non-terminal residue" evidence="11">
    <location>
        <position position="1"/>
    </location>
</feature>
<keyword evidence="3 10" id="KW-0808">Transferase</keyword>
<evidence type="ECO:0000256" key="9">
    <source>
        <dbReference type="ARBA" id="ARBA00023160"/>
    </source>
</evidence>
<feature type="transmembrane region" description="Helical" evidence="10">
    <location>
        <begin position="59"/>
        <end position="77"/>
    </location>
</feature>
<dbReference type="GO" id="GO:0009922">
    <property type="term" value="F:fatty acid elongase activity"/>
    <property type="evidence" value="ECO:0007669"/>
    <property type="project" value="UniProtKB-EC"/>
</dbReference>
<dbReference type="Pfam" id="PF01151">
    <property type="entry name" value="ELO"/>
    <property type="match status" value="1"/>
</dbReference>
<evidence type="ECO:0000313" key="11">
    <source>
        <dbReference type="EMBL" id="KAL1116487.1"/>
    </source>
</evidence>
<comment type="caution">
    <text evidence="11">The sequence shown here is derived from an EMBL/GenBank/DDBJ whole genome shotgun (WGS) entry which is preliminary data.</text>
</comment>
<evidence type="ECO:0000256" key="1">
    <source>
        <dbReference type="ARBA" id="ARBA00004141"/>
    </source>
</evidence>
<keyword evidence="4 10" id="KW-0812">Transmembrane</keyword>
<sequence>TRVVYVYFLVKILDLLDTVFFVLRKKNSHVSFLHLYHHTGMVCLSFSGAKWAPGGHGTFLGFNNSIVHMVMYTYYLAATLRPDSKYTIWWKKYITQLQMLQFLLNTLQQSALLFQPDCYYPRFILFFTIPQNFFMILLFAEFYRKAYMTKKETGEKCREISKED</sequence>
<dbReference type="EC" id="2.3.1.199" evidence="10"/>
<keyword evidence="9 10" id="KW-0275">Fatty acid biosynthesis</keyword>
<evidence type="ECO:0000256" key="3">
    <source>
        <dbReference type="ARBA" id="ARBA00022679"/>
    </source>
</evidence>
<name>A0ABD0XZY4_9HEMI</name>
<keyword evidence="2 10" id="KW-0444">Lipid biosynthesis</keyword>
<comment type="caution">
    <text evidence="10">Lacks conserved residue(s) required for the propagation of feature annotation.</text>
</comment>
<keyword evidence="7 10" id="KW-0443">Lipid metabolism</keyword>
<evidence type="ECO:0000256" key="4">
    <source>
        <dbReference type="ARBA" id="ARBA00022692"/>
    </source>
</evidence>
<evidence type="ECO:0000256" key="5">
    <source>
        <dbReference type="ARBA" id="ARBA00022832"/>
    </source>
</evidence>
<reference evidence="11 12" key="1">
    <citation type="submission" date="2024-07" db="EMBL/GenBank/DDBJ databases">
        <title>Chromosome-level genome assembly of the water stick insect Ranatra chinensis (Heteroptera: Nepidae).</title>
        <authorList>
            <person name="Liu X."/>
        </authorList>
    </citation>
    <scope>NUCLEOTIDE SEQUENCE [LARGE SCALE GENOMIC DNA]</scope>
    <source>
        <strain evidence="11">Cailab_2021Rc</strain>
        <tissue evidence="11">Muscle</tissue>
    </source>
</reference>
<proteinExistence type="inferred from homology"/>
<dbReference type="EMBL" id="JBFDAA010000017">
    <property type="protein sequence ID" value="KAL1116487.1"/>
    <property type="molecule type" value="Genomic_DNA"/>
</dbReference>
<evidence type="ECO:0000256" key="8">
    <source>
        <dbReference type="ARBA" id="ARBA00023136"/>
    </source>
</evidence>